<dbReference type="AlphaFoldDB" id="A0A0F9QB02"/>
<gene>
    <name evidence="1" type="ORF">LCGC14_0740820</name>
</gene>
<organism evidence="1">
    <name type="scientific">marine sediment metagenome</name>
    <dbReference type="NCBI Taxonomy" id="412755"/>
    <lineage>
        <taxon>unclassified sequences</taxon>
        <taxon>metagenomes</taxon>
        <taxon>ecological metagenomes</taxon>
    </lineage>
</organism>
<dbReference type="EMBL" id="LAZR01001749">
    <property type="protein sequence ID" value="KKN39684.1"/>
    <property type="molecule type" value="Genomic_DNA"/>
</dbReference>
<proteinExistence type="predicted"/>
<reference evidence="1" key="1">
    <citation type="journal article" date="2015" name="Nature">
        <title>Complex archaea that bridge the gap between prokaryotes and eukaryotes.</title>
        <authorList>
            <person name="Spang A."/>
            <person name="Saw J.H."/>
            <person name="Jorgensen S.L."/>
            <person name="Zaremba-Niedzwiedzka K."/>
            <person name="Martijn J."/>
            <person name="Lind A.E."/>
            <person name="van Eijk R."/>
            <person name="Schleper C."/>
            <person name="Guy L."/>
            <person name="Ettema T.J."/>
        </authorList>
    </citation>
    <scope>NUCLEOTIDE SEQUENCE</scope>
</reference>
<comment type="caution">
    <text evidence="1">The sequence shown here is derived from an EMBL/GenBank/DDBJ whole genome shotgun (WGS) entry which is preliminary data.</text>
</comment>
<evidence type="ECO:0000313" key="1">
    <source>
        <dbReference type="EMBL" id="KKN39684.1"/>
    </source>
</evidence>
<sequence length="56" mass="6810">MEKEIKIRINYNFKDFILPFKIDTILALKTTLILKLISVSYRIFRSLLRLTLYIEF</sequence>
<protein>
    <submittedName>
        <fullName evidence="1">Uncharacterized protein</fullName>
    </submittedName>
</protein>
<accession>A0A0F9QB02</accession>
<name>A0A0F9QB02_9ZZZZ</name>